<sequence>MKTPPLHAPFASRTARGFGQIALVLLCLLSAFQLAHPSAATNHDLVDLWRGLMVGSLFLFFCLPTTERPRSRR</sequence>
<feature type="transmembrane region" description="Helical" evidence="1">
    <location>
        <begin position="47"/>
        <end position="66"/>
    </location>
</feature>
<proteinExistence type="predicted"/>
<keyword evidence="3" id="KW-1185">Reference proteome</keyword>
<keyword evidence="1" id="KW-1133">Transmembrane helix</keyword>
<evidence type="ECO:0000256" key="1">
    <source>
        <dbReference type="SAM" id="Phobius"/>
    </source>
</evidence>
<keyword evidence="1" id="KW-0472">Membrane</keyword>
<reference evidence="2 3" key="1">
    <citation type="submission" date="2020-10" db="EMBL/GenBank/DDBJ databases">
        <title>Phylogeny of dyella-like bacteria.</title>
        <authorList>
            <person name="Fu J."/>
        </authorList>
    </citation>
    <scope>NUCLEOTIDE SEQUENCE [LARGE SCALE GENOMIC DNA]</scope>
    <source>
        <strain evidence="2 3">DHOB09</strain>
    </source>
</reference>
<dbReference type="EMBL" id="CP064030">
    <property type="protein sequence ID" value="QRN54202.1"/>
    <property type="molecule type" value="Genomic_DNA"/>
</dbReference>
<gene>
    <name evidence="2" type="ORF">ISN74_02030</name>
</gene>
<protein>
    <submittedName>
        <fullName evidence="2">Uncharacterized protein</fullName>
    </submittedName>
</protein>
<dbReference type="Proteomes" id="UP000663181">
    <property type="component" value="Chromosome"/>
</dbReference>
<name>A0ABX7GUS8_9GAMM</name>
<accession>A0ABX7GUS8</accession>
<organism evidence="2 3">
    <name type="scientific">Dyella caseinilytica</name>
    <dbReference type="NCBI Taxonomy" id="1849581"/>
    <lineage>
        <taxon>Bacteria</taxon>
        <taxon>Pseudomonadati</taxon>
        <taxon>Pseudomonadota</taxon>
        <taxon>Gammaproteobacteria</taxon>
        <taxon>Lysobacterales</taxon>
        <taxon>Rhodanobacteraceae</taxon>
        <taxon>Dyella</taxon>
    </lineage>
</organism>
<evidence type="ECO:0000313" key="2">
    <source>
        <dbReference type="EMBL" id="QRN54202.1"/>
    </source>
</evidence>
<evidence type="ECO:0000313" key="3">
    <source>
        <dbReference type="Proteomes" id="UP000663181"/>
    </source>
</evidence>
<dbReference type="RefSeq" id="WP_188796890.1">
    <property type="nucleotide sequence ID" value="NZ_BMIZ01000001.1"/>
</dbReference>
<keyword evidence="1" id="KW-0812">Transmembrane</keyword>